<keyword evidence="1" id="KW-0030">Aminoacyl-tRNA synthetase</keyword>
<name>A0A1C5AV21_9ACTN</name>
<dbReference type="SUPFAM" id="SSF55681">
    <property type="entry name" value="Class II aaRS and biotin synthetases"/>
    <property type="match status" value="1"/>
</dbReference>
<keyword evidence="2" id="KW-1185">Reference proteome</keyword>
<dbReference type="RefSeq" id="WP_074478908.1">
    <property type="nucleotide sequence ID" value="NZ_FMCT01000020.1"/>
</dbReference>
<dbReference type="EMBL" id="FMCT01000020">
    <property type="protein sequence ID" value="SCF49013.1"/>
    <property type="molecule type" value="Genomic_DNA"/>
</dbReference>
<dbReference type="Proteomes" id="UP000183585">
    <property type="component" value="Unassembled WGS sequence"/>
</dbReference>
<evidence type="ECO:0000313" key="1">
    <source>
        <dbReference type="EMBL" id="SCF49013.1"/>
    </source>
</evidence>
<sequence>MSVRTGVRVSGGLVALEEEPTRLAEALDRVCTRWARGSGAVALTVPPLLPVSDLAALDVYRNFPHLALVSSALDVAVAGADQIEQEAASGEFGPDALAAAGLALPSSACYGVYLHYLGRQVPEGGELVSLLGQCFRNEDHFDGLRRLKAFRMREVVALGTPEQAQAHLDHSERFLNMLAGEIGLPLHRRAASDPFYDQSDERVIFQQLVPVKHEYVYQGMAIASVNSHHKFFGERCSISLTGGGPASTSCVGFGIERWLHALADHFGGDWDRAQDAVEKAEKSLA</sequence>
<reference evidence="2" key="1">
    <citation type="submission" date="2016-06" db="EMBL/GenBank/DDBJ databases">
        <authorList>
            <person name="Varghese N."/>
            <person name="Submissions Spin"/>
        </authorList>
    </citation>
    <scope>NUCLEOTIDE SEQUENCE [LARGE SCALE GENOMIC DNA]</scope>
    <source>
        <strain evidence="2">DSM 43168</strain>
    </source>
</reference>
<proteinExistence type="predicted"/>
<evidence type="ECO:0000313" key="2">
    <source>
        <dbReference type="Proteomes" id="UP000183585"/>
    </source>
</evidence>
<dbReference type="Gene3D" id="3.30.930.10">
    <property type="entry name" value="Bira Bifunctional Protein, Domain 2"/>
    <property type="match status" value="1"/>
</dbReference>
<organism evidence="1 2">
    <name type="scientific">Micromonospora carbonacea</name>
    <dbReference type="NCBI Taxonomy" id="47853"/>
    <lineage>
        <taxon>Bacteria</taxon>
        <taxon>Bacillati</taxon>
        <taxon>Actinomycetota</taxon>
        <taxon>Actinomycetes</taxon>
        <taxon>Micromonosporales</taxon>
        <taxon>Micromonosporaceae</taxon>
        <taxon>Micromonospora</taxon>
    </lineage>
</organism>
<gene>
    <name evidence="1" type="ORF">GA0070563_12073</name>
</gene>
<dbReference type="InterPro" id="IPR045864">
    <property type="entry name" value="aa-tRNA-synth_II/BPL/LPL"/>
</dbReference>
<dbReference type="GO" id="GO:0004812">
    <property type="term" value="F:aminoacyl-tRNA ligase activity"/>
    <property type="evidence" value="ECO:0007669"/>
    <property type="project" value="UniProtKB-KW"/>
</dbReference>
<keyword evidence="1" id="KW-0436">Ligase</keyword>
<protein>
    <submittedName>
        <fullName evidence="1">tRNA synthetase class II core domain (G, H, P, S and T)</fullName>
    </submittedName>
</protein>
<dbReference type="AlphaFoldDB" id="A0A1C5AV21"/>
<accession>A0A1C5AV21</accession>